<dbReference type="EMBL" id="CP047289">
    <property type="protein sequence ID" value="QUS34856.1"/>
    <property type="molecule type" value="Genomic_DNA"/>
</dbReference>
<dbReference type="Proteomes" id="UP000679284">
    <property type="component" value="Chromosome"/>
</dbReference>
<reference evidence="2" key="1">
    <citation type="submission" date="2020-01" db="EMBL/GenBank/DDBJ databases">
        <authorList>
            <person name="Yang Y."/>
            <person name="Kwon Y.M."/>
        </authorList>
    </citation>
    <scope>NUCLEOTIDE SEQUENCE</scope>
    <source>
        <strain evidence="2">PG104</strain>
    </source>
</reference>
<protein>
    <recommendedName>
        <fullName evidence="1">Nucleotide-diphospho-sugar transferase domain-containing protein</fullName>
    </recommendedName>
</protein>
<evidence type="ECO:0000313" key="2">
    <source>
        <dbReference type="EMBL" id="QUS34856.1"/>
    </source>
</evidence>
<dbReference type="AlphaFoldDB" id="A0A8J8SJV8"/>
<proteinExistence type="predicted"/>
<sequence length="275" mass="31547">MAAQGIVFGATGRLYRKLACRAARNVRLVMPDCPIDLYTDEPPEDAVFDRVFRVSADGPRPKMEALIRSRFERTLYLDCDAVVVNDVSDIFAMLERFDIVGAHEQYGSSQVTLQKVMRDLPTAFRQINGGVLGVRRSAETTAFLERWGAEFRSRKLRFDQPLLREMLWESDLRLGVLPPEYNQMHFPFVRAASAQMMAPRILHITTLHTNERHAEPADQPFNPADYMPAPARDRFNELLRSDRTLNAPAAELRGERLRRIPLLRRIAQNLKRLVS</sequence>
<dbReference type="Gene3D" id="3.90.550.10">
    <property type="entry name" value="Spore Coat Polysaccharide Biosynthesis Protein SpsA, Chain A"/>
    <property type="match status" value="1"/>
</dbReference>
<gene>
    <name evidence="2" type="ORF">GR316_00375</name>
</gene>
<dbReference type="InterPro" id="IPR029044">
    <property type="entry name" value="Nucleotide-diphossugar_trans"/>
</dbReference>
<dbReference type="KEGG" id="fap:GR316_00375"/>
<dbReference type="Pfam" id="PF03407">
    <property type="entry name" value="Nucleotid_trans"/>
    <property type="match status" value="1"/>
</dbReference>
<dbReference type="RefSeq" id="WP_211784106.1">
    <property type="nucleotide sequence ID" value="NZ_CP047289.1"/>
</dbReference>
<evidence type="ECO:0000259" key="1">
    <source>
        <dbReference type="Pfam" id="PF03407"/>
    </source>
</evidence>
<name>A0A8J8SJV8_9RHOB</name>
<accession>A0A8J8SJV8</accession>
<evidence type="ECO:0000313" key="3">
    <source>
        <dbReference type="Proteomes" id="UP000679284"/>
    </source>
</evidence>
<keyword evidence="3" id="KW-1185">Reference proteome</keyword>
<dbReference type="InterPro" id="IPR005069">
    <property type="entry name" value="Nucl-diP-sugar_transferase"/>
</dbReference>
<feature type="domain" description="Nucleotide-diphospho-sugar transferase" evidence="1">
    <location>
        <begin position="75"/>
        <end position="206"/>
    </location>
</feature>
<dbReference type="SUPFAM" id="SSF53448">
    <property type="entry name" value="Nucleotide-diphospho-sugar transferases"/>
    <property type="match status" value="1"/>
</dbReference>
<organism evidence="2 3">
    <name type="scientific">Falsirhodobacter algicola</name>
    <dbReference type="NCBI Taxonomy" id="2692330"/>
    <lineage>
        <taxon>Bacteria</taxon>
        <taxon>Pseudomonadati</taxon>
        <taxon>Pseudomonadota</taxon>
        <taxon>Alphaproteobacteria</taxon>
        <taxon>Rhodobacterales</taxon>
        <taxon>Paracoccaceae</taxon>
        <taxon>Falsirhodobacter</taxon>
    </lineage>
</organism>